<dbReference type="AlphaFoldDB" id="A0A6J4N6Z8"/>
<evidence type="ECO:0000313" key="2">
    <source>
        <dbReference type="EMBL" id="CAA9374794.1"/>
    </source>
</evidence>
<reference evidence="2" key="1">
    <citation type="submission" date="2020-02" db="EMBL/GenBank/DDBJ databases">
        <authorList>
            <person name="Meier V. D."/>
        </authorList>
    </citation>
    <scope>NUCLEOTIDE SEQUENCE</scope>
    <source>
        <strain evidence="2">AVDCRST_MAG93</strain>
    </source>
</reference>
<sequence length="21" mass="2601">RPCGDRARSRRRRDSFQRPDL</sequence>
<accession>A0A6J4N6Z8</accession>
<gene>
    <name evidence="2" type="ORF">AVDCRST_MAG93-8731</name>
</gene>
<dbReference type="EMBL" id="CADCTR010002935">
    <property type="protein sequence ID" value="CAA9374794.1"/>
    <property type="molecule type" value="Genomic_DNA"/>
</dbReference>
<feature type="non-terminal residue" evidence="2">
    <location>
        <position position="21"/>
    </location>
</feature>
<feature type="region of interest" description="Disordered" evidence="1">
    <location>
        <begin position="1"/>
        <end position="21"/>
    </location>
</feature>
<protein>
    <submittedName>
        <fullName evidence="2">Uncharacterized protein</fullName>
    </submittedName>
</protein>
<evidence type="ECO:0000256" key="1">
    <source>
        <dbReference type="SAM" id="MobiDB-lite"/>
    </source>
</evidence>
<proteinExistence type="predicted"/>
<organism evidence="2">
    <name type="scientific">uncultured Chloroflexia bacterium</name>
    <dbReference type="NCBI Taxonomy" id="1672391"/>
    <lineage>
        <taxon>Bacteria</taxon>
        <taxon>Bacillati</taxon>
        <taxon>Chloroflexota</taxon>
        <taxon>Chloroflexia</taxon>
        <taxon>environmental samples</taxon>
    </lineage>
</organism>
<feature type="non-terminal residue" evidence="2">
    <location>
        <position position="1"/>
    </location>
</feature>
<name>A0A6J4N6Z8_9CHLR</name>